<evidence type="ECO:0000313" key="3">
    <source>
        <dbReference type="Proteomes" id="UP000546324"/>
    </source>
</evidence>
<evidence type="ECO:0000313" key="2">
    <source>
        <dbReference type="EMBL" id="MBB6398476.1"/>
    </source>
</evidence>
<dbReference type="Proteomes" id="UP000546324">
    <property type="component" value="Unassembled WGS sequence"/>
</dbReference>
<comment type="caution">
    <text evidence="2">The sequence shown here is derived from an EMBL/GenBank/DDBJ whole genome shotgun (WGS) entry which is preliminary data.</text>
</comment>
<gene>
    <name evidence="2" type="ORF">BKA00_005390</name>
</gene>
<organism evidence="2 3">
    <name type="scientific">Actinomadura coerulea</name>
    <dbReference type="NCBI Taxonomy" id="46159"/>
    <lineage>
        <taxon>Bacteria</taxon>
        <taxon>Bacillati</taxon>
        <taxon>Actinomycetota</taxon>
        <taxon>Actinomycetes</taxon>
        <taxon>Streptosporangiales</taxon>
        <taxon>Thermomonosporaceae</taxon>
        <taxon>Actinomadura</taxon>
    </lineage>
</organism>
<accession>A0A7X0L1B3</accession>
<proteinExistence type="predicted"/>
<protein>
    <submittedName>
        <fullName evidence="2">Uncharacterized protein</fullName>
    </submittedName>
</protein>
<feature type="compositionally biased region" description="Basic and acidic residues" evidence="1">
    <location>
        <begin position="179"/>
        <end position="188"/>
    </location>
</feature>
<reference evidence="2 3" key="1">
    <citation type="submission" date="2020-08" db="EMBL/GenBank/DDBJ databases">
        <title>Sequencing the genomes of 1000 actinobacteria strains.</title>
        <authorList>
            <person name="Klenk H.-P."/>
        </authorList>
    </citation>
    <scope>NUCLEOTIDE SEQUENCE [LARGE SCALE GENOMIC DNA]</scope>
    <source>
        <strain evidence="2 3">DSM 43675</strain>
    </source>
</reference>
<name>A0A7X0L1B3_9ACTN</name>
<dbReference type="EMBL" id="JACHMQ010000001">
    <property type="protein sequence ID" value="MBB6398476.1"/>
    <property type="molecule type" value="Genomic_DNA"/>
</dbReference>
<feature type="region of interest" description="Disordered" evidence="1">
    <location>
        <begin position="160"/>
        <end position="188"/>
    </location>
</feature>
<evidence type="ECO:0000256" key="1">
    <source>
        <dbReference type="SAM" id="MobiDB-lite"/>
    </source>
</evidence>
<dbReference type="AlphaFoldDB" id="A0A7X0L1B3"/>
<keyword evidence="3" id="KW-1185">Reference proteome</keyword>
<dbReference type="RefSeq" id="WP_185029440.1">
    <property type="nucleotide sequence ID" value="NZ_JACHMQ010000001.1"/>
</dbReference>
<sequence>MTDETKAPPTARNDEDTTRLAANLYEHVRQLNHASVGPPSLTLPATAYTILGNLSAAVYGLDQLLEQINRFFLRELRADRLGHDHGEDLAAVLSRHGRALAEARPHLQALCSALSDAQSTINAVHSRPTRRGAASPAIGDKTYEADAGVRAAANDFPRPITDPTLLIPPAVSGQNAPLDNRRANTQEA</sequence>